<dbReference type="Proteomes" id="UP001178508">
    <property type="component" value="Chromosome 10"/>
</dbReference>
<dbReference type="EMBL" id="OY660873">
    <property type="protein sequence ID" value="CAJ1064814.1"/>
    <property type="molecule type" value="Genomic_DNA"/>
</dbReference>
<sequence>MVTSAVGLHSLEIDLVCSDQEKHLIVENHETRAEPAVFSSPFRINEIREGEAEGRRPGTCFRCFSCRCFPSRTGHYFNSSRLKVTT</sequence>
<evidence type="ECO:0000313" key="2">
    <source>
        <dbReference type="Proteomes" id="UP001178508"/>
    </source>
</evidence>
<reference evidence="1" key="1">
    <citation type="submission" date="2023-08" db="EMBL/GenBank/DDBJ databases">
        <authorList>
            <person name="Alioto T."/>
            <person name="Alioto T."/>
            <person name="Gomez Garrido J."/>
        </authorList>
    </citation>
    <scope>NUCLEOTIDE SEQUENCE</scope>
</reference>
<dbReference type="AlphaFoldDB" id="A0AAV1FVM0"/>
<proteinExistence type="predicted"/>
<organism evidence="1 2">
    <name type="scientific">Xyrichtys novacula</name>
    <name type="common">Pearly razorfish</name>
    <name type="synonym">Hemipteronotus novacula</name>
    <dbReference type="NCBI Taxonomy" id="13765"/>
    <lineage>
        <taxon>Eukaryota</taxon>
        <taxon>Metazoa</taxon>
        <taxon>Chordata</taxon>
        <taxon>Craniata</taxon>
        <taxon>Vertebrata</taxon>
        <taxon>Euteleostomi</taxon>
        <taxon>Actinopterygii</taxon>
        <taxon>Neopterygii</taxon>
        <taxon>Teleostei</taxon>
        <taxon>Neoteleostei</taxon>
        <taxon>Acanthomorphata</taxon>
        <taxon>Eupercaria</taxon>
        <taxon>Labriformes</taxon>
        <taxon>Labridae</taxon>
        <taxon>Xyrichtys</taxon>
    </lineage>
</organism>
<name>A0AAV1FVM0_XYRNO</name>
<gene>
    <name evidence="1" type="ORF">XNOV1_A035190</name>
</gene>
<accession>A0AAV1FVM0</accession>
<evidence type="ECO:0000313" key="1">
    <source>
        <dbReference type="EMBL" id="CAJ1064814.1"/>
    </source>
</evidence>
<keyword evidence="2" id="KW-1185">Reference proteome</keyword>
<protein>
    <submittedName>
        <fullName evidence="1">Uncharacterized protein</fullName>
    </submittedName>
</protein>